<evidence type="ECO:0000259" key="10">
    <source>
        <dbReference type="PROSITE" id="PS50089"/>
    </source>
</evidence>
<dbReference type="AlphaFoldDB" id="E3MIX1"/>
<feature type="domain" description="RING-type" evidence="10">
    <location>
        <begin position="1055"/>
        <end position="1100"/>
    </location>
</feature>
<dbReference type="GO" id="GO:0005524">
    <property type="term" value="F:ATP binding"/>
    <property type="evidence" value="ECO:0007669"/>
    <property type="project" value="UniProtKB-KW"/>
</dbReference>
<dbReference type="Pfam" id="PF13087">
    <property type="entry name" value="AAA_12"/>
    <property type="match status" value="1"/>
</dbReference>
<dbReference type="OrthoDB" id="5856787at2759"/>
<evidence type="ECO:0000256" key="9">
    <source>
        <dbReference type="SAM" id="Coils"/>
    </source>
</evidence>
<organism evidence="12">
    <name type="scientific">Caenorhabditis remanei</name>
    <name type="common">Caenorhabditis vulgaris</name>
    <dbReference type="NCBI Taxonomy" id="31234"/>
    <lineage>
        <taxon>Eukaryota</taxon>
        <taxon>Metazoa</taxon>
        <taxon>Ecdysozoa</taxon>
        <taxon>Nematoda</taxon>
        <taxon>Chromadorea</taxon>
        <taxon>Rhabditida</taxon>
        <taxon>Rhabditina</taxon>
        <taxon>Rhabditomorpha</taxon>
        <taxon>Rhabditoidea</taxon>
        <taxon>Rhabditidae</taxon>
        <taxon>Peloderinae</taxon>
        <taxon>Caenorhabditis</taxon>
    </lineage>
</organism>
<dbReference type="InterPro" id="IPR041679">
    <property type="entry name" value="DNA2/NAM7-like_C"/>
</dbReference>
<dbReference type="SUPFAM" id="SSF57850">
    <property type="entry name" value="RING/U-box"/>
    <property type="match status" value="1"/>
</dbReference>
<keyword evidence="4" id="KW-0378">Hydrolase</keyword>
<dbReference type="STRING" id="31234.E3MIX1"/>
<dbReference type="HOGENOM" id="CLU_007448_0_0_1"/>
<evidence type="ECO:0000256" key="4">
    <source>
        <dbReference type="ARBA" id="ARBA00022801"/>
    </source>
</evidence>
<dbReference type="PANTHER" id="PTHR43788">
    <property type="entry name" value="DNA2/NAM7 HELICASE FAMILY MEMBER"/>
    <property type="match status" value="1"/>
</dbReference>
<feature type="coiled-coil region" evidence="9">
    <location>
        <begin position="1012"/>
        <end position="1053"/>
    </location>
</feature>
<dbReference type="Gene3D" id="3.40.50.300">
    <property type="entry name" value="P-loop containing nucleotide triphosphate hydrolases"/>
    <property type="match status" value="2"/>
</dbReference>
<accession>E3MIX1</accession>
<dbReference type="eggNOG" id="KOG1801">
    <property type="taxonomic scope" value="Eukaryota"/>
</dbReference>
<dbReference type="Proteomes" id="UP000008281">
    <property type="component" value="Unassembled WGS sequence"/>
</dbReference>
<dbReference type="InterPro" id="IPR001841">
    <property type="entry name" value="Znf_RING"/>
</dbReference>
<dbReference type="Pfam" id="PF00097">
    <property type="entry name" value="zf-C3HC4"/>
    <property type="match status" value="1"/>
</dbReference>
<dbReference type="GO" id="GO:0008270">
    <property type="term" value="F:zinc ion binding"/>
    <property type="evidence" value="ECO:0007669"/>
    <property type="project" value="UniProtKB-KW"/>
</dbReference>
<gene>
    <name evidence="11" type="ORF">CRE_09565</name>
</gene>
<evidence type="ECO:0000256" key="5">
    <source>
        <dbReference type="ARBA" id="ARBA00022806"/>
    </source>
</evidence>
<dbReference type="PANTHER" id="PTHR43788:SF16">
    <property type="entry name" value="HELICASE WITH ZINC FINGER 2"/>
    <property type="match status" value="1"/>
</dbReference>
<evidence type="ECO:0000256" key="3">
    <source>
        <dbReference type="ARBA" id="ARBA00022771"/>
    </source>
</evidence>
<keyword evidence="7" id="KW-0067">ATP-binding</keyword>
<keyword evidence="3 8" id="KW-0863">Zinc-finger</keyword>
<dbReference type="InterPro" id="IPR013083">
    <property type="entry name" value="Znf_RING/FYVE/PHD"/>
</dbReference>
<protein>
    <recommendedName>
        <fullName evidence="10">RING-type domain-containing protein</fullName>
    </recommendedName>
</protein>
<dbReference type="CDD" id="cd16564">
    <property type="entry name" value="RING-HC_RNF222"/>
    <property type="match status" value="1"/>
</dbReference>
<keyword evidence="2" id="KW-0547">Nucleotide-binding</keyword>
<dbReference type="SUPFAM" id="SSF52540">
    <property type="entry name" value="P-loop containing nucleoside triphosphate hydrolases"/>
    <property type="match status" value="1"/>
</dbReference>
<keyword evidence="1" id="KW-0479">Metal-binding</keyword>
<dbReference type="SMART" id="SM00184">
    <property type="entry name" value="RING"/>
    <property type="match status" value="1"/>
</dbReference>
<keyword evidence="9" id="KW-0175">Coiled coil</keyword>
<dbReference type="PROSITE" id="PS00518">
    <property type="entry name" value="ZF_RING_1"/>
    <property type="match status" value="1"/>
</dbReference>
<dbReference type="InterPro" id="IPR050534">
    <property type="entry name" value="Coronavir_polyprotein_1ab"/>
</dbReference>
<evidence type="ECO:0000313" key="12">
    <source>
        <dbReference type="Proteomes" id="UP000008281"/>
    </source>
</evidence>
<evidence type="ECO:0000256" key="6">
    <source>
        <dbReference type="ARBA" id="ARBA00022833"/>
    </source>
</evidence>
<dbReference type="InterPro" id="IPR017907">
    <property type="entry name" value="Znf_RING_CS"/>
</dbReference>
<dbReference type="GO" id="GO:0016787">
    <property type="term" value="F:hydrolase activity"/>
    <property type="evidence" value="ECO:0007669"/>
    <property type="project" value="UniProtKB-KW"/>
</dbReference>
<evidence type="ECO:0000256" key="8">
    <source>
        <dbReference type="PROSITE-ProRule" id="PRU00175"/>
    </source>
</evidence>
<dbReference type="eggNOG" id="KOG4185">
    <property type="taxonomic scope" value="Eukaryota"/>
</dbReference>
<evidence type="ECO:0000256" key="1">
    <source>
        <dbReference type="ARBA" id="ARBA00022723"/>
    </source>
</evidence>
<proteinExistence type="predicted"/>
<evidence type="ECO:0000256" key="7">
    <source>
        <dbReference type="ARBA" id="ARBA00022840"/>
    </source>
</evidence>
<keyword evidence="5" id="KW-0347">Helicase</keyword>
<dbReference type="InterPro" id="IPR027417">
    <property type="entry name" value="P-loop_NTPase"/>
</dbReference>
<reference evidence="11" key="1">
    <citation type="submission" date="2007-07" db="EMBL/GenBank/DDBJ databases">
        <title>PCAP assembly of the Caenorhabditis remanei genome.</title>
        <authorList>
            <consortium name="The Caenorhabditis remanei Sequencing Consortium"/>
            <person name="Wilson R.K."/>
        </authorList>
    </citation>
    <scope>NUCLEOTIDE SEQUENCE [LARGE SCALE GENOMIC DNA]</scope>
    <source>
        <strain evidence="11">PB4641</strain>
    </source>
</reference>
<dbReference type="CDD" id="cd18808">
    <property type="entry name" value="SF1_C_Upf1"/>
    <property type="match status" value="1"/>
</dbReference>
<dbReference type="EMBL" id="DS268449">
    <property type="protein sequence ID" value="EFP03433.1"/>
    <property type="molecule type" value="Genomic_DNA"/>
</dbReference>
<evidence type="ECO:0000313" key="11">
    <source>
        <dbReference type="EMBL" id="EFP03433.1"/>
    </source>
</evidence>
<keyword evidence="6" id="KW-0862">Zinc</keyword>
<dbReference type="Gene3D" id="3.30.40.10">
    <property type="entry name" value="Zinc/RING finger domain, C3HC4 (zinc finger)"/>
    <property type="match status" value="1"/>
</dbReference>
<name>E3MIX1_CAERE</name>
<dbReference type="PROSITE" id="PS50089">
    <property type="entry name" value="ZF_RING_2"/>
    <property type="match status" value="1"/>
</dbReference>
<sequence>MKEGIPFFKFSVAGHNLTVSMEGLKNVLTEYYGGPVDSGNSKEKKDISDLQKLLNADTHKAALKFAEASLEWKNDFFIHHPVLPRLPTDFITCCREIPSIHAFYRVIVENRNGYIMTPCHVNVHGYHRGDLRYIEVNDRTVTRRNERTSIVGKLFLGDIIGVSGLARMTEFKEFDVFQSKMDDQCIWMASNIQVYSRKTLLNVSFSMLSNGTAVVKDHNEVMNVINLGSLRLLPGKMYTGTAFLPEKITRHFTMDHGRNQKNQIIAKCSKVHQYPNALGSVFNFKESPALTEAFDIGVKAFSSNRNCIHAENASEQVMETCVLMGYAAVNSINNGRFDCRALPMHNIRREGVLLKFSIDNPADNPTEGKWMINCRIKISCPSTRVMAIIETVTIDNTGKLWIIARFSQPVPSSNKFDRGVHIVSQQESFEHQVLTTGFYNKTKTNDNGRRILEALYGGRAITHNYPTRTRAYNFPSRVPIALNQYQCDYVNMITGNIPIVVGCSPFGCGKSMTIVAAALEIHKKMTEESVLRKYMKQVMLTQSNYASVNLVDIAKRIRPEILYDFKFVRYISEKNWKELSEDCKTEYDLPTLMAREFKAWALGQKTSKMLDYPQKLNMINFLLKEKLLYPENFKGEAFLTFENGCKRSEPWPSYLLKAFFNLYEPDLIITTTDSLQSLLKSAVLLPHSVGAIQIDEASQVPEYAFISLLTSFPNACYGLIGDIQQLSPYCDTNLNGKLKDYGIGNTMERAVAGKLFPQAMLREVYRCNPRVTNLLSDLFYEGRLIPGVTEDQRNEFLRMRPDFWPASQFPVMIVNNKDRGSRVGTSCQNNSEEEIVKTLLNRLTKKYNGYQLQPSDIGVISFYAAQTSLLIGSLRGRGVKCGTVDAFQGSEREIIILCCTNERISQFMQMSKRINVAMSRARQATIIIGNVNGLKVAGYWRDIVREAERHFCIIQAESLGDIRIQPYHAAQRQNTEEVYHNNRTQVPRVSNQAFITNQMGVLSISSPNPELSTSLSAEVMILKKELEDARKTADLLKNELKKVQEKFQENEWNLCEICVSPYQQGVADKTPKFLVCGHTFCQGCIICMTSSNTIDCPTCRFASQGPADKLKTNFAIYKHL</sequence>
<dbReference type="InterPro" id="IPR047187">
    <property type="entry name" value="SF1_C_Upf1"/>
</dbReference>
<dbReference type="GO" id="GO:0043139">
    <property type="term" value="F:5'-3' DNA helicase activity"/>
    <property type="evidence" value="ECO:0007669"/>
    <property type="project" value="TreeGrafter"/>
</dbReference>
<evidence type="ECO:0000256" key="2">
    <source>
        <dbReference type="ARBA" id="ARBA00022741"/>
    </source>
</evidence>
<dbReference type="InParanoid" id="E3MIX1"/>
<dbReference type="InterPro" id="IPR018957">
    <property type="entry name" value="Znf_C3HC4_RING-type"/>
</dbReference>
<keyword evidence="12" id="KW-1185">Reference proteome</keyword>